<evidence type="ECO:0000313" key="2">
    <source>
        <dbReference type="Proteomes" id="UP000014923"/>
    </source>
</evidence>
<evidence type="ECO:0000313" key="1">
    <source>
        <dbReference type="EMBL" id="CDF59291.1"/>
    </source>
</evidence>
<dbReference type="EMBL" id="CAVN010000154">
    <property type="protein sequence ID" value="CDF59291.1"/>
    <property type="molecule type" value="Genomic_DNA"/>
</dbReference>
<protein>
    <submittedName>
        <fullName evidence="1">Uncharacterized protein</fullName>
    </submittedName>
</protein>
<accession>R7RUR4</accession>
<sequence length="61" mass="6843">MSEIDVLSQIANLKELDYKNTLMIVGLIELLIEKGLISKSQLIKKINSLDTIANIETEDII</sequence>
<dbReference type="Proteomes" id="UP000014923">
    <property type="component" value="Unassembled WGS sequence"/>
</dbReference>
<keyword evidence="2" id="KW-1185">Reference proteome</keyword>
<comment type="caution">
    <text evidence="1">The sequence shown here is derived from an EMBL/GenBank/DDBJ whole genome shotgun (WGS) entry which is preliminary data.</text>
</comment>
<dbReference type="HOGENOM" id="CLU_183749_1_0_9"/>
<gene>
    <name evidence="1" type="ORF">TCEL_02363</name>
</gene>
<dbReference type="RefSeq" id="WP_018666609.1">
    <property type="nucleotide sequence ID" value="NZ_HF952039.1"/>
</dbReference>
<dbReference type="AlphaFoldDB" id="R7RUR4"/>
<name>R7RUR4_9CLOT</name>
<organism evidence="1 2">
    <name type="scientific">Thermobrachium celere DSM 8682</name>
    <dbReference type="NCBI Taxonomy" id="941824"/>
    <lineage>
        <taxon>Bacteria</taxon>
        <taxon>Bacillati</taxon>
        <taxon>Bacillota</taxon>
        <taxon>Clostridia</taxon>
        <taxon>Eubacteriales</taxon>
        <taxon>Clostridiaceae</taxon>
        <taxon>Thermobrachium</taxon>
    </lineage>
</organism>
<dbReference type="eggNOG" id="ENOG5033H3T">
    <property type="taxonomic scope" value="Bacteria"/>
</dbReference>
<proteinExistence type="predicted"/>
<reference evidence="1" key="1">
    <citation type="submission" date="2013-03" db="EMBL/GenBank/DDBJ databases">
        <title>Draft genome sequence of the hydrogen-ethanol-producing anaerobic alkalithermophilic Caloramator celere.</title>
        <authorList>
            <person name="Ciranna A."/>
            <person name="Larjo A."/>
            <person name="Kivisto A."/>
            <person name="Santala V."/>
            <person name="Roos C."/>
            <person name="Karp M."/>
        </authorList>
    </citation>
    <scope>NUCLEOTIDE SEQUENCE [LARGE SCALE GENOMIC DNA]</scope>
    <source>
        <strain evidence="1">DSM 8682</strain>
    </source>
</reference>